<comment type="caution">
    <text evidence="8">The sequence shown here is derived from an EMBL/GenBank/DDBJ whole genome shotgun (WGS) entry which is preliminary data.</text>
</comment>
<keyword evidence="3" id="KW-0371">Homeobox</keyword>
<evidence type="ECO:0000256" key="6">
    <source>
        <dbReference type="SAM" id="MobiDB-lite"/>
    </source>
</evidence>
<dbReference type="EMBL" id="JAUHHV010000003">
    <property type="protein sequence ID" value="KAK1430956.1"/>
    <property type="molecule type" value="Genomic_DNA"/>
</dbReference>
<dbReference type="InterPro" id="IPR057993">
    <property type="entry name" value="HD-Zip_IV_C"/>
</dbReference>
<feature type="region of interest" description="Disordered" evidence="6">
    <location>
        <begin position="1"/>
        <end position="22"/>
    </location>
</feature>
<organism evidence="8 9">
    <name type="scientific">Tagetes erecta</name>
    <name type="common">African marigold</name>
    <dbReference type="NCBI Taxonomy" id="13708"/>
    <lineage>
        <taxon>Eukaryota</taxon>
        <taxon>Viridiplantae</taxon>
        <taxon>Streptophyta</taxon>
        <taxon>Embryophyta</taxon>
        <taxon>Tracheophyta</taxon>
        <taxon>Spermatophyta</taxon>
        <taxon>Magnoliopsida</taxon>
        <taxon>eudicotyledons</taxon>
        <taxon>Gunneridae</taxon>
        <taxon>Pentapetalae</taxon>
        <taxon>asterids</taxon>
        <taxon>campanulids</taxon>
        <taxon>Asterales</taxon>
        <taxon>Asteraceae</taxon>
        <taxon>Asteroideae</taxon>
        <taxon>Heliantheae alliance</taxon>
        <taxon>Tageteae</taxon>
        <taxon>Tagetes</taxon>
    </lineage>
</organism>
<evidence type="ECO:0000256" key="2">
    <source>
        <dbReference type="ARBA" id="ARBA00023125"/>
    </source>
</evidence>
<evidence type="ECO:0000259" key="7">
    <source>
        <dbReference type="PROSITE" id="PS50848"/>
    </source>
</evidence>
<dbReference type="SMART" id="SM00234">
    <property type="entry name" value="START"/>
    <property type="match status" value="1"/>
</dbReference>
<dbReference type="Pfam" id="PF25797">
    <property type="entry name" value="PDF2_C"/>
    <property type="match status" value="1"/>
</dbReference>
<dbReference type="SUPFAM" id="SSF55961">
    <property type="entry name" value="Bet v1-like"/>
    <property type="match status" value="1"/>
</dbReference>
<evidence type="ECO:0000313" key="9">
    <source>
        <dbReference type="Proteomes" id="UP001229421"/>
    </source>
</evidence>
<keyword evidence="4" id="KW-0804">Transcription</keyword>
<evidence type="ECO:0000256" key="3">
    <source>
        <dbReference type="ARBA" id="ARBA00023155"/>
    </source>
</evidence>
<name>A0AAD8L1D3_TARER</name>
<feature type="compositionally biased region" description="Polar residues" evidence="6">
    <location>
        <begin position="1"/>
        <end position="11"/>
    </location>
</feature>
<gene>
    <name evidence="8" type="ORF">QVD17_14106</name>
</gene>
<dbReference type="PROSITE" id="PS50848">
    <property type="entry name" value="START"/>
    <property type="match status" value="1"/>
</dbReference>
<dbReference type="GO" id="GO:0008289">
    <property type="term" value="F:lipid binding"/>
    <property type="evidence" value="ECO:0007669"/>
    <property type="project" value="InterPro"/>
</dbReference>
<dbReference type="PANTHER" id="PTHR45654:SF93">
    <property type="entry name" value="HOMEOBOX-LEUCINE ZIPPER PROTEIN HDG2-RELATED"/>
    <property type="match status" value="1"/>
</dbReference>
<keyword evidence="1" id="KW-0805">Transcription regulation</keyword>
<feature type="domain" description="START" evidence="7">
    <location>
        <begin position="52"/>
        <end position="278"/>
    </location>
</feature>
<sequence>MASQGSNNHMKGSSEVKLEQGDSSNSINTHIFTLDETFKATYDHVVYSALTEEAVKEKLIQFADNAADELYKMASSGSPLWQLDDLKEEILDNAVYQNMFMSNMRYREELQGVQIMQGADPIMITPTHPMIIEASRSSGNIHKKPLELISMFMDVEQWMEMFPNIVSSARIIGKILDDGNDHDGSLTVMKAEFGFPTPYPTTRECYFIRRSKQVNEHCWLIVDVSLDLPGLKYYRKPSGCLIEQVDDSCSKIIWVEHNEISLEGCFPVLFKELVSSGFVFLAGDVERSNLLKLLAHRMSQICMKKMNASTKKIWNSRKSIENDGYVFANTEFFENNLGRPNGKYIITVAASLQLPFDADKLYDSLQCVECRPKWDISMLGAAAKEEMRITFEHDPSAYVSVLNVKVPGIEPMKCLQACFLNSISMYMIWTVLNTKTMNAIMQGGVDPDTIEILVSGAAVLPWHPTIEDGGSVLTLAFESLDETEDSAAEQVRQDALYSVITKTLTMGIITCTPPFESNHGSSQ</sequence>
<dbReference type="InterPro" id="IPR002913">
    <property type="entry name" value="START_lipid-bd_dom"/>
</dbReference>
<accession>A0AAD8L1D3</accession>
<keyword evidence="2" id="KW-0238">DNA-binding</keyword>
<evidence type="ECO:0000256" key="5">
    <source>
        <dbReference type="ARBA" id="ARBA00023242"/>
    </source>
</evidence>
<evidence type="ECO:0000313" key="8">
    <source>
        <dbReference type="EMBL" id="KAK1430956.1"/>
    </source>
</evidence>
<dbReference type="Pfam" id="PF01852">
    <property type="entry name" value="START"/>
    <property type="match status" value="1"/>
</dbReference>
<dbReference type="AlphaFoldDB" id="A0AAD8L1D3"/>
<dbReference type="InterPro" id="IPR023393">
    <property type="entry name" value="START-like_dom_sf"/>
</dbReference>
<keyword evidence="5" id="KW-0539">Nucleus</keyword>
<keyword evidence="9" id="KW-1185">Reference proteome</keyword>
<reference evidence="8" key="1">
    <citation type="journal article" date="2023" name="bioRxiv">
        <title>Improved chromosome-level genome assembly for marigold (Tagetes erecta).</title>
        <authorList>
            <person name="Jiang F."/>
            <person name="Yuan L."/>
            <person name="Wang S."/>
            <person name="Wang H."/>
            <person name="Xu D."/>
            <person name="Wang A."/>
            <person name="Fan W."/>
        </authorList>
    </citation>
    <scope>NUCLEOTIDE SEQUENCE</scope>
    <source>
        <strain evidence="8">WSJ</strain>
        <tissue evidence="8">Leaf</tissue>
    </source>
</reference>
<evidence type="ECO:0000256" key="4">
    <source>
        <dbReference type="ARBA" id="ARBA00023163"/>
    </source>
</evidence>
<dbReference type="PANTHER" id="PTHR45654">
    <property type="entry name" value="HOMEOBOX-LEUCINE ZIPPER PROTEIN MERISTEM L1"/>
    <property type="match status" value="1"/>
</dbReference>
<dbReference type="Proteomes" id="UP001229421">
    <property type="component" value="Unassembled WGS sequence"/>
</dbReference>
<proteinExistence type="predicted"/>
<evidence type="ECO:0000256" key="1">
    <source>
        <dbReference type="ARBA" id="ARBA00023015"/>
    </source>
</evidence>
<dbReference type="GO" id="GO:0003677">
    <property type="term" value="F:DNA binding"/>
    <property type="evidence" value="ECO:0007669"/>
    <property type="project" value="UniProtKB-KW"/>
</dbReference>
<dbReference type="Gene3D" id="3.30.530.20">
    <property type="match status" value="1"/>
</dbReference>
<protein>
    <recommendedName>
        <fullName evidence="7">START domain-containing protein</fullName>
    </recommendedName>
</protein>
<dbReference type="InterPro" id="IPR042160">
    <property type="entry name" value="HD-Zip_IV"/>
</dbReference>